<dbReference type="PANTHER" id="PTHR31465:SF27">
    <property type="entry name" value="DOMAIN PROTEIN, PUTATIVE (AFU_ORTHOLOGUE AFUA_3G01030)-RELATED"/>
    <property type="match status" value="1"/>
</dbReference>
<gene>
    <name evidence="7" type="ORF">DL546_004423</name>
</gene>
<feature type="transmembrane region" description="Helical" evidence="6">
    <location>
        <begin position="236"/>
        <end position="253"/>
    </location>
</feature>
<evidence type="ECO:0000256" key="4">
    <source>
        <dbReference type="ARBA" id="ARBA00023136"/>
    </source>
</evidence>
<organism evidence="7 8">
    <name type="scientific">Coniochaeta pulveracea</name>
    <dbReference type="NCBI Taxonomy" id="177199"/>
    <lineage>
        <taxon>Eukaryota</taxon>
        <taxon>Fungi</taxon>
        <taxon>Dikarya</taxon>
        <taxon>Ascomycota</taxon>
        <taxon>Pezizomycotina</taxon>
        <taxon>Sordariomycetes</taxon>
        <taxon>Sordariomycetidae</taxon>
        <taxon>Coniochaetales</taxon>
        <taxon>Coniochaetaceae</taxon>
        <taxon>Coniochaeta</taxon>
    </lineage>
</organism>
<keyword evidence="3 6" id="KW-1133">Transmembrane helix</keyword>
<dbReference type="PANTHER" id="PTHR31465">
    <property type="entry name" value="PROTEIN RTA1-RELATED"/>
    <property type="match status" value="1"/>
</dbReference>
<evidence type="ECO:0000313" key="8">
    <source>
        <dbReference type="Proteomes" id="UP000275385"/>
    </source>
</evidence>
<comment type="subcellular location">
    <subcellularLocation>
        <location evidence="1">Membrane</location>
        <topology evidence="1">Multi-pass membrane protein</topology>
    </subcellularLocation>
</comment>
<feature type="transmembrane region" description="Helical" evidence="6">
    <location>
        <begin position="199"/>
        <end position="216"/>
    </location>
</feature>
<keyword evidence="2 6" id="KW-0812">Transmembrane</keyword>
<keyword evidence="4 6" id="KW-0472">Membrane</keyword>
<dbReference type="Proteomes" id="UP000275385">
    <property type="component" value="Unassembled WGS sequence"/>
</dbReference>
<reference evidence="7 8" key="1">
    <citation type="submission" date="2018-08" db="EMBL/GenBank/DDBJ databases">
        <title>Draft genome of the lignicolous fungus Coniochaeta pulveracea.</title>
        <authorList>
            <person name="Borstlap C.J."/>
            <person name="De Witt R.N."/>
            <person name="Botha A."/>
            <person name="Volschenk H."/>
        </authorList>
    </citation>
    <scope>NUCLEOTIDE SEQUENCE [LARGE SCALE GENOMIC DNA]</scope>
    <source>
        <strain evidence="7 8">CAB683</strain>
    </source>
</reference>
<feature type="transmembrane region" description="Helical" evidence="6">
    <location>
        <begin position="156"/>
        <end position="178"/>
    </location>
</feature>
<name>A0A420Y1T8_9PEZI</name>
<evidence type="ECO:0000256" key="6">
    <source>
        <dbReference type="SAM" id="Phobius"/>
    </source>
</evidence>
<accession>A0A420Y1T8</accession>
<evidence type="ECO:0000256" key="5">
    <source>
        <dbReference type="SAM" id="MobiDB-lite"/>
    </source>
</evidence>
<dbReference type="STRING" id="177199.A0A420Y1T8"/>
<feature type="transmembrane region" description="Helical" evidence="6">
    <location>
        <begin position="12"/>
        <end position="38"/>
    </location>
</feature>
<evidence type="ECO:0000256" key="2">
    <source>
        <dbReference type="ARBA" id="ARBA00022692"/>
    </source>
</evidence>
<dbReference type="AlphaFoldDB" id="A0A420Y1T8"/>
<dbReference type="EMBL" id="QVQW01000067">
    <property type="protein sequence ID" value="RKU41828.1"/>
    <property type="molecule type" value="Genomic_DNA"/>
</dbReference>
<evidence type="ECO:0000313" key="7">
    <source>
        <dbReference type="EMBL" id="RKU41828.1"/>
    </source>
</evidence>
<dbReference type="OrthoDB" id="3358017at2759"/>
<feature type="region of interest" description="Disordered" evidence="5">
    <location>
        <begin position="266"/>
        <end position="297"/>
    </location>
</feature>
<proteinExistence type="predicted"/>
<protein>
    <submittedName>
        <fullName evidence="7">Uncharacterized protein</fullName>
    </submittedName>
</protein>
<dbReference type="Pfam" id="PF04479">
    <property type="entry name" value="RTA1"/>
    <property type="match status" value="1"/>
</dbReference>
<sequence>MPTLESHNGYYLWHYIPSIAAAIVFVIIFAVVTIAHLWRLIRTRMWFCLPFVIGGFFEVIGYCGRAAAPNKTGDLIPYILQSIFLLLAPVLFAASLYMTLGRLIRAVQAERYSIIPPRWLTKVFVTGDIFSFLIQGSGAGIMVQGKADSMKTGQNVVIGGLILQVVMFALFIVTGLHFHLRFRRHGSIEAWAQVPWQGTLHMLYITSSFVMVRNIFRVVEYACGSDGYLLSTEWPLYVFDGVLMLFTMSWFFWRYPSELKQLQSQSGSDVQMSSMDEDSAAQPSDEPRKRWRRSHDP</sequence>
<evidence type="ECO:0000256" key="1">
    <source>
        <dbReference type="ARBA" id="ARBA00004141"/>
    </source>
</evidence>
<comment type="caution">
    <text evidence="7">The sequence shown here is derived from an EMBL/GenBank/DDBJ whole genome shotgun (WGS) entry which is preliminary data.</text>
</comment>
<dbReference type="InterPro" id="IPR007568">
    <property type="entry name" value="RTA1"/>
</dbReference>
<keyword evidence="8" id="KW-1185">Reference proteome</keyword>
<feature type="transmembrane region" description="Helical" evidence="6">
    <location>
        <begin position="45"/>
        <end position="67"/>
    </location>
</feature>
<feature type="transmembrane region" description="Helical" evidence="6">
    <location>
        <begin position="79"/>
        <end position="98"/>
    </location>
</feature>
<evidence type="ECO:0000256" key="3">
    <source>
        <dbReference type="ARBA" id="ARBA00022989"/>
    </source>
</evidence>
<feature type="transmembrane region" description="Helical" evidence="6">
    <location>
        <begin position="119"/>
        <end position="144"/>
    </location>
</feature>
<dbReference type="GO" id="GO:0016020">
    <property type="term" value="C:membrane"/>
    <property type="evidence" value="ECO:0007669"/>
    <property type="project" value="UniProtKB-SubCell"/>
</dbReference>